<protein>
    <recommendedName>
        <fullName evidence="9">Lysylphosphatidylglycerol synthase TM region</fullName>
    </recommendedName>
</protein>
<keyword evidence="4 6" id="KW-1133">Transmembrane helix</keyword>
<keyword evidence="5 6" id="KW-0472">Membrane</keyword>
<dbReference type="Proteomes" id="UP000184513">
    <property type="component" value="Unassembled WGS sequence"/>
</dbReference>
<dbReference type="STRING" id="388280.SAMN04488057_1104"/>
<evidence type="ECO:0000313" key="7">
    <source>
        <dbReference type="EMBL" id="SHN19395.1"/>
    </source>
</evidence>
<evidence type="ECO:0000313" key="8">
    <source>
        <dbReference type="Proteomes" id="UP000184513"/>
    </source>
</evidence>
<dbReference type="GO" id="GO:0005886">
    <property type="term" value="C:plasma membrane"/>
    <property type="evidence" value="ECO:0007669"/>
    <property type="project" value="UniProtKB-SubCell"/>
</dbReference>
<accession>A0A1M7PQC2</accession>
<feature type="transmembrane region" description="Helical" evidence="6">
    <location>
        <begin position="136"/>
        <end position="157"/>
    </location>
</feature>
<feature type="transmembrane region" description="Helical" evidence="6">
    <location>
        <begin position="203"/>
        <end position="223"/>
    </location>
</feature>
<dbReference type="PANTHER" id="PTHR40277:SF1">
    <property type="entry name" value="BLL5419 PROTEIN"/>
    <property type="match status" value="1"/>
</dbReference>
<dbReference type="NCBIfam" id="TIGR00374">
    <property type="entry name" value="flippase-like domain"/>
    <property type="match status" value="1"/>
</dbReference>
<feature type="transmembrane region" description="Helical" evidence="6">
    <location>
        <begin position="113"/>
        <end position="129"/>
    </location>
</feature>
<evidence type="ECO:0000256" key="5">
    <source>
        <dbReference type="ARBA" id="ARBA00023136"/>
    </source>
</evidence>
<proteinExistence type="predicted"/>
<organism evidence="7 8">
    <name type="scientific">Cyclobacterium lianum</name>
    <dbReference type="NCBI Taxonomy" id="388280"/>
    <lineage>
        <taxon>Bacteria</taxon>
        <taxon>Pseudomonadati</taxon>
        <taxon>Bacteroidota</taxon>
        <taxon>Cytophagia</taxon>
        <taxon>Cytophagales</taxon>
        <taxon>Cyclobacteriaceae</taxon>
        <taxon>Cyclobacterium</taxon>
    </lineage>
</organism>
<dbReference type="EMBL" id="FRCY01000010">
    <property type="protein sequence ID" value="SHN19395.1"/>
    <property type="molecule type" value="Genomic_DNA"/>
</dbReference>
<evidence type="ECO:0000256" key="4">
    <source>
        <dbReference type="ARBA" id="ARBA00022989"/>
    </source>
</evidence>
<dbReference type="InterPro" id="IPR022791">
    <property type="entry name" value="L-PG_synthase/AglD"/>
</dbReference>
<evidence type="ECO:0000256" key="1">
    <source>
        <dbReference type="ARBA" id="ARBA00004651"/>
    </source>
</evidence>
<evidence type="ECO:0000256" key="3">
    <source>
        <dbReference type="ARBA" id="ARBA00022692"/>
    </source>
</evidence>
<feature type="transmembrane region" description="Helical" evidence="6">
    <location>
        <begin position="20"/>
        <end position="39"/>
    </location>
</feature>
<evidence type="ECO:0008006" key="9">
    <source>
        <dbReference type="Google" id="ProtNLM"/>
    </source>
</evidence>
<dbReference type="AlphaFoldDB" id="A0A1M7PQC2"/>
<feature type="transmembrane region" description="Helical" evidence="6">
    <location>
        <begin position="169"/>
        <end position="191"/>
    </location>
</feature>
<keyword evidence="8" id="KW-1185">Reference proteome</keyword>
<dbReference type="Pfam" id="PF03706">
    <property type="entry name" value="LPG_synthase_TM"/>
    <property type="match status" value="1"/>
</dbReference>
<feature type="transmembrane region" description="Helical" evidence="6">
    <location>
        <begin position="51"/>
        <end position="71"/>
    </location>
</feature>
<keyword evidence="3 6" id="KW-0812">Transmembrane</keyword>
<reference evidence="7 8" key="1">
    <citation type="submission" date="2016-11" db="EMBL/GenBank/DDBJ databases">
        <authorList>
            <person name="Jaros S."/>
            <person name="Januszkiewicz K."/>
            <person name="Wedrychowicz H."/>
        </authorList>
    </citation>
    <scope>NUCLEOTIDE SEQUENCE [LARGE SCALE GENOMIC DNA]</scope>
    <source>
        <strain evidence="7 8">CGMCC 1.6102</strain>
    </source>
</reference>
<dbReference type="PANTHER" id="PTHR40277">
    <property type="entry name" value="BLL5419 PROTEIN"/>
    <property type="match status" value="1"/>
</dbReference>
<comment type="subcellular location">
    <subcellularLocation>
        <location evidence="1">Cell membrane</location>
        <topology evidence="1">Multi-pass membrane protein</topology>
    </subcellularLocation>
</comment>
<sequence>MLSGTALYFVFRLVDPQSIFLAVFSSHPLYLLLALLTFNISKIISAFRLNLFYRVAGICLTEWYNLVLYYIGMFYNLFLPGSVGGDAYKVILLRQKGVGATKPLLMATFLDRVNGLTLLVLLTFCLMLFRENLPSIPYFHTLAWTGLLLTIPTYWLVKRLAFKNFMGVLLPTLHLSLWVQFGQLFCAYLILKALSVQVGHLDYLILFMASSIVAVLPLTIGGIGARELVFLYGYQVLQIEESIAVAFSFLFFSTLAVSSVLGLAFSFWSVATPEGTPPPQPLER</sequence>
<name>A0A1M7PQC2_9BACT</name>
<evidence type="ECO:0000256" key="6">
    <source>
        <dbReference type="SAM" id="Phobius"/>
    </source>
</evidence>
<gene>
    <name evidence="7" type="ORF">SAMN04488057_1104</name>
</gene>
<evidence type="ECO:0000256" key="2">
    <source>
        <dbReference type="ARBA" id="ARBA00022475"/>
    </source>
</evidence>
<feature type="transmembrane region" description="Helical" evidence="6">
    <location>
        <begin position="243"/>
        <end position="268"/>
    </location>
</feature>
<keyword evidence="2" id="KW-1003">Cell membrane</keyword>